<dbReference type="GO" id="GO:0000455">
    <property type="term" value="P:enzyme-directed rRNA pseudouridine synthesis"/>
    <property type="evidence" value="ECO:0007669"/>
    <property type="project" value="TreeGrafter"/>
</dbReference>
<dbReference type="SUPFAM" id="SSF55120">
    <property type="entry name" value="Pseudouridine synthase"/>
    <property type="match status" value="1"/>
</dbReference>
<evidence type="ECO:0000313" key="5">
    <source>
        <dbReference type="Proteomes" id="UP000178826"/>
    </source>
</evidence>
<dbReference type="InterPro" id="IPR006145">
    <property type="entry name" value="PsdUridine_synth_RsuA/RluA"/>
</dbReference>
<feature type="domain" description="Pseudouridine synthase RsuA/RluA-like" evidence="3">
    <location>
        <begin position="103"/>
        <end position="202"/>
    </location>
</feature>
<keyword evidence="2" id="KW-0413">Isomerase</keyword>
<dbReference type="EMBL" id="MHOZ01000050">
    <property type="protein sequence ID" value="OGZ71789.1"/>
    <property type="molecule type" value="Genomic_DNA"/>
</dbReference>
<protein>
    <recommendedName>
        <fullName evidence="3">Pseudouridine synthase RsuA/RluA-like domain-containing protein</fullName>
    </recommendedName>
</protein>
<evidence type="ECO:0000313" key="4">
    <source>
        <dbReference type="EMBL" id="OGZ71789.1"/>
    </source>
</evidence>
<dbReference type="Gene3D" id="3.30.2350.10">
    <property type="entry name" value="Pseudouridine synthase"/>
    <property type="match status" value="1"/>
</dbReference>
<dbReference type="AlphaFoldDB" id="A0A1G2IAN5"/>
<comment type="similarity">
    <text evidence="1">Belongs to the pseudouridine synthase RluA family.</text>
</comment>
<dbReference type="GO" id="GO:0140098">
    <property type="term" value="F:catalytic activity, acting on RNA"/>
    <property type="evidence" value="ECO:0007669"/>
    <property type="project" value="UniProtKB-ARBA"/>
</dbReference>
<dbReference type="InterPro" id="IPR006224">
    <property type="entry name" value="PsdUridine_synth_RluA-like_CS"/>
</dbReference>
<gene>
    <name evidence="4" type="ORF">A2998_00590</name>
</gene>
<accession>A0A1G2IAN5</accession>
<reference evidence="4 5" key="1">
    <citation type="journal article" date="2016" name="Nat. Commun.">
        <title>Thousands of microbial genomes shed light on interconnected biogeochemical processes in an aquifer system.</title>
        <authorList>
            <person name="Anantharaman K."/>
            <person name="Brown C.T."/>
            <person name="Hug L.A."/>
            <person name="Sharon I."/>
            <person name="Castelle C.J."/>
            <person name="Probst A.J."/>
            <person name="Thomas B.C."/>
            <person name="Singh A."/>
            <person name="Wilkins M.J."/>
            <person name="Karaoz U."/>
            <person name="Brodie E.L."/>
            <person name="Williams K.H."/>
            <person name="Hubbard S.S."/>
            <person name="Banfield J.F."/>
        </authorList>
    </citation>
    <scope>NUCLEOTIDE SEQUENCE [LARGE SCALE GENOMIC DNA]</scope>
</reference>
<organism evidence="4 5">
    <name type="scientific">Candidatus Staskawiczbacteria bacterium RIFCSPLOWO2_01_FULL_37_25b</name>
    <dbReference type="NCBI Taxonomy" id="1802213"/>
    <lineage>
        <taxon>Bacteria</taxon>
        <taxon>Candidatus Staskawicziibacteriota</taxon>
    </lineage>
</organism>
<name>A0A1G2IAN5_9BACT</name>
<sequence>MDIKIIYEDNDVLIVDKPAGIVVFCEAPVRSPQAKEGNIYLIDELIKKYPKLAELGVPPRYGIAHRLDKDTSGILLVAKNSEALIFLQKQFSAVASAFAKATADKKDLADKKNSQILEKSIEKRYIALVEGDVKEDNGTIHTLIGRSPKDPRKQKAYSLNEAKTGRREAITEYKVLERYEEYTLLEVQIKTGRRHQIRCHLSYLQHPIAGDKLYGFKKSPIPDGLTRQFLHASYLKIQLPNGKTEEFKSDLPEELQKTLKILNSKF</sequence>
<proteinExistence type="inferred from homology"/>
<evidence type="ECO:0000256" key="2">
    <source>
        <dbReference type="ARBA" id="ARBA00023235"/>
    </source>
</evidence>
<dbReference type="PANTHER" id="PTHR21600:SF44">
    <property type="entry name" value="RIBOSOMAL LARGE SUBUNIT PSEUDOURIDINE SYNTHASE D"/>
    <property type="match status" value="1"/>
</dbReference>
<dbReference type="InterPro" id="IPR020103">
    <property type="entry name" value="PsdUridine_synth_cat_dom_sf"/>
</dbReference>
<dbReference type="CDD" id="cd02869">
    <property type="entry name" value="PseudoU_synth_RluA_like"/>
    <property type="match status" value="1"/>
</dbReference>
<dbReference type="PANTHER" id="PTHR21600">
    <property type="entry name" value="MITOCHONDRIAL RNA PSEUDOURIDINE SYNTHASE"/>
    <property type="match status" value="1"/>
</dbReference>
<dbReference type="GO" id="GO:0009982">
    <property type="term" value="F:pseudouridine synthase activity"/>
    <property type="evidence" value="ECO:0007669"/>
    <property type="project" value="InterPro"/>
</dbReference>
<feature type="domain" description="Pseudouridine synthase RsuA/RluA-like" evidence="3">
    <location>
        <begin position="11"/>
        <end position="92"/>
    </location>
</feature>
<evidence type="ECO:0000256" key="1">
    <source>
        <dbReference type="ARBA" id="ARBA00010876"/>
    </source>
</evidence>
<evidence type="ECO:0000259" key="3">
    <source>
        <dbReference type="Pfam" id="PF00849"/>
    </source>
</evidence>
<dbReference type="Pfam" id="PF00849">
    <property type="entry name" value="PseudoU_synth_2"/>
    <property type="match status" value="2"/>
</dbReference>
<dbReference type="GO" id="GO:0003723">
    <property type="term" value="F:RNA binding"/>
    <property type="evidence" value="ECO:0007669"/>
    <property type="project" value="InterPro"/>
</dbReference>
<comment type="caution">
    <text evidence="4">The sequence shown here is derived from an EMBL/GenBank/DDBJ whole genome shotgun (WGS) entry which is preliminary data.</text>
</comment>
<dbReference type="InterPro" id="IPR050188">
    <property type="entry name" value="RluA_PseudoU_synthase"/>
</dbReference>
<dbReference type="PROSITE" id="PS01129">
    <property type="entry name" value="PSI_RLU"/>
    <property type="match status" value="1"/>
</dbReference>
<dbReference type="Proteomes" id="UP000178826">
    <property type="component" value="Unassembled WGS sequence"/>
</dbReference>